<keyword evidence="3" id="KW-1185">Reference proteome</keyword>
<evidence type="ECO:0000313" key="2">
    <source>
        <dbReference type="EMBL" id="KAK3271161.1"/>
    </source>
</evidence>
<sequence>MASFPVQLPAGVAPGTMFRAVIPPGYSGAGETMMAVAPPDTMVGSIIYVRIPAPQVQVQPNTIISTLSGNYAASYNLQSAQAQAQAHVELETARTVGAQIVAEGGKQVALANSVARANSLSTDQAHYVQAGAIRGQVDFNMSEKESKFENTFQGRTLEACVQEIVDWTQQQTNNFELALPTTFRTKIINALKKQNVTETDGESQHNSRSGSRGL</sequence>
<feature type="region of interest" description="Disordered" evidence="1">
    <location>
        <begin position="195"/>
        <end position="214"/>
    </location>
</feature>
<gene>
    <name evidence="2" type="ORF">CYMTET_20473</name>
</gene>
<dbReference type="Proteomes" id="UP001190700">
    <property type="component" value="Unassembled WGS sequence"/>
</dbReference>
<reference evidence="2 3" key="1">
    <citation type="journal article" date="2015" name="Genome Biol. Evol.">
        <title>Comparative Genomics of a Bacterivorous Green Alga Reveals Evolutionary Causalities and Consequences of Phago-Mixotrophic Mode of Nutrition.</title>
        <authorList>
            <person name="Burns J.A."/>
            <person name="Paasch A."/>
            <person name="Narechania A."/>
            <person name="Kim E."/>
        </authorList>
    </citation>
    <scope>NUCLEOTIDE SEQUENCE [LARGE SCALE GENOMIC DNA]</scope>
    <source>
        <strain evidence="2 3">PLY_AMNH</strain>
    </source>
</reference>
<dbReference type="EMBL" id="LGRX02009967">
    <property type="protein sequence ID" value="KAK3271161.1"/>
    <property type="molecule type" value="Genomic_DNA"/>
</dbReference>
<evidence type="ECO:0000256" key="1">
    <source>
        <dbReference type="SAM" id="MobiDB-lite"/>
    </source>
</evidence>
<proteinExistence type="predicted"/>
<dbReference type="AlphaFoldDB" id="A0AAE0G5C0"/>
<name>A0AAE0G5C0_9CHLO</name>
<evidence type="ECO:0000313" key="3">
    <source>
        <dbReference type="Proteomes" id="UP001190700"/>
    </source>
</evidence>
<accession>A0AAE0G5C0</accession>
<comment type="caution">
    <text evidence="2">The sequence shown here is derived from an EMBL/GenBank/DDBJ whole genome shotgun (WGS) entry which is preliminary data.</text>
</comment>
<organism evidence="2 3">
    <name type="scientific">Cymbomonas tetramitiformis</name>
    <dbReference type="NCBI Taxonomy" id="36881"/>
    <lineage>
        <taxon>Eukaryota</taxon>
        <taxon>Viridiplantae</taxon>
        <taxon>Chlorophyta</taxon>
        <taxon>Pyramimonadophyceae</taxon>
        <taxon>Pyramimonadales</taxon>
        <taxon>Pyramimonadaceae</taxon>
        <taxon>Cymbomonas</taxon>
    </lineage>
</organism>
<protein>
    <submittedName>
        <fullName evidence="2">Uncharacterized protein</fullName>
    </submittedName>
</protein>